<dbReference type="InterPro" id="IPR052897">
    <property type="entry name" value="Sec-Metab_Biosynth_Hydrolase"/>
</dbReference>
<dbReference type="EMBL" id="JAKJXP020000021">
    <property type="protein sequence ID" value="KAK7754319.1"/>
    <property type="molecule type" value="Genomic_DNA"/>
</dbReference>
<accession>A0AAN9V4H0</accession>
<dbReference type="AlphaFoldDB" id="A0AAN9V4H0"/>
<evidence type="ECO:0000259" key="1">
    <source>
        <dbReference type="Pfam" id="PF12697"/>
    </source>
</evidence>
<keyword evidence="3" id="KW-1185">Reference proteome</keyword>
<name>A0AAN9V4H0_9PEZI</name>
<proteinExistence type="predicted"/>
<sequence>MSPASSPVILLVPGAFGTPSGFDKLLPYFKEAGLSTHPGPYPSCNPSDPATATSSNDITTLRNDVLLPLLEQQQKDVVIIAHSYGGVVAGAAAKGLDKQTRSSQGKTGGSVIGLIYVAGNITVEGESLLQAVGGAYPPFIKQDNPSKGLAVIEPAMDVLYNDCDPALASELGGYMQPHALLAFETAATAPAWADKGFDGRRAYVRTLEDACNPSSLQDMWLEKSGVKWDVVDFKTGHMPFVSQPQKLAATIVQLTNGFAAL</sequence>
<protein>
    <recommendedName>
        <fullName evidence="1">AB hydrolase-1 domain-containing protein</fullName>
    </recommendedName>
</protein>
<comment type="caution">
    <text evidence="2">The sequence shown here is derived from an EMBL/GenBank/DDBJ whole genome shotgun (WGS) entry which is preliminary data.</text>
</comment>
<dbReference type="Gene3D" id="3.40.50.1820">
    <property type="entry name" value="alpha/beta hydrolase"/>
    <property type="match status" value="1"/>
</dbReference>
<dbReference type="SUPFAM" id="SSF53474">
    <property type="entry name" value="alpha/beta-Hydrolases"/>
    <property type="match status" value="1"/>
</dbReference>
<dbReference type="InterPro" id="IPR000073">
    <property type="entry name" value="AB_hydrolase_1"/>
</dbReference>
<dbReference type="Pfam" id="PF12697">
    <property type="entry name" value="Abhydrolase_6"/>
    <property type="match status" value="1"/>
</dbReference>
<dbReference type="PANTHER" id="PTHR37017:SF8">
    <property type="entry name" value="AB HYDROLASE-1 DOMAIN-CONTAINING PROTEIN"/>
    <property type="match status" value="1"/>
</dbReference>
<dbReference type="Proteomes" id="UP001320420">
    <property type="component" value="Unassembled WGS sequence"/>
</dbReference>
<evidence type="ECO:0000313" key="2">
    <source>
        <dbReference type="EMBL" id="KAK7754319.1"/>
    </source>
</evidence>
<feature type="domain" description="AB hydrolase-1" evidence="1">
    <location>
        <begin position="9"/>
        <end position="249"/>
    </location>
</feature>
<dbReference type="InterPro" id="IPR029058">
    <property type="entry name" value="AB_hydrolase_fold"/>
</dbReference>
<dbReference type="PANTHER" id="PTHR37017">
    <property type="entry name" value="AB HYDROLASE-1 DOMAIN-CONTAINING PROTEIN-RELATED"/>
    <property type="match status" value="1"/>
</dbReference>
<gene>
    <name evidence="2" type="ORF">SLS62_003612</name>
</gene>
<organism evidence="2 3">
    <name type="scientific">Diatrype stigma</name>
    <dbReference type="NCBI Taxonomy" id="117547"/>
    <lineage>
        <taxon>Eukaryota</taxon>
        <taxon>Fungi</taxon>
        <taxon>Dikarya</taxon>
        <taxon>Ascomycota</taxon>
        <taxon>Pezizomycotina</taxon>
        <taxon>Sordariomycetes</taxon>
        <taxon>Xylariomycetidae</taxon>
        <taxon>Xylariales</taxon>
        <taxon>Diatrypaceae</taxon>
        <taxon>Diatrype</taxon>
    </lineage>
</organism>
<evidence type="ECO:0000313" key="3">
    <source>
        <dbReference type="Proteomes" id="UP001320420"/>
    </source>
</evidence>
<reference evidence="2 3" key="1">
    <citation type="submission" date="2024-02" db="EMBL/GenBank/DDBJ databases">
        <title>De novo assembly and annotation of 12 fungi associated with fruit tree decline syndrome in Ontario, Canada.</title>
        <authorList>
            <person name="Sulman M."/>
            <person name="Ellouze W."/>
            <person name="Ilyukhin E."/>
        </authorList>
    </citation>
    <scope>NUCLEOTIDE SEQUENCE [LARGE SCALE GENOMIC DNA]</scope>
    <source>
        <strain evidence="2 3">M11/M66-122</strain>
    </source>
</reference>